<keyword evidence="12" id="KW-1185">Reference proteome</keyword>
<dbReference type="GO" id="GO:0050660">
    <property type="term" value="F:flavin adenine dinucleotide binding"/>
    <property type="evidence" value="ECO:0007669"/>
    <property type="project" value="InterPro"/>
</dbReference>
<feature type="domain" description="Acyl-CoA oxidase/dehydrogenase middle" evidence="9">
    <location>
        <begin position="145"/>
        <end position="245"/>
    </location>
</feature>
<dbReference type="GO" id="GO:0033539">
    <property type="term" value="P:fatty acid beta-oxidation using acyl-CoA dehydrogenase"/>
    <property type="evidence" value="ECO:0007669"/>
    <property type="project" value="TreeGrafter"/>
</dbReference>
<feature type="domain" description="Acyl-CoA dehydrogenase/oxidase C-terminal" evidence="8">
    <location>
        <begin position="260"/>
        <end position="411"/>
    </location>
</feature>
<dbReference type="Pfam" id="PF02771">
    <property type="entry name" value="Acyl-CoA_dh_N"/>
    <property type="match status" value="1"/>
</dbReference>
<evidence type="ECO:0000256" key="6">
    <source>
        <dbReference type="ARBA" id="ARBA00023002"/>
    </source>
</evidence>
<dbReference type="AlphaFoldDB" id="A0A437AGJ6"/>
<evidence type="ECO:0000313" key="11">
    <source>
        <dbReference type="EMBL" id="RVD90254.1"/>
    </source>
</evidence>
<evidence type="ECO:0000259" key="10">
    <source>
        <dbReference type="Pfam" id="PF02771"/>
    </source>
</evidence>
<dbReference type="STRING" id="97331.A0A437AGJ6"/>
<dbReference type="OrthoDB" id="434771at2759"/>
<dbReference type="InterPro" id="IPR006091">
    <property type="entry name" value="Acyl-CoA_Oxase/DH_mid-dom"/>
</dbReference>
<gene>
    <name evidence="11" type="ORF">DFL_001229</name>
</gene>
<protein>
    <recommendedName>
        <fullName evidence="13">Acyl-CoA dehydrogenase/oxidase C-terminal domain-containing protein</fullName>
    </recommendedName>
</protein>
<keyword evidence="6 7" id="KW-0560">Oxidoreductase</keyword>
<dbReference type="Gene3D" id="1.10.540.10">
    <property type="entry name" value="Acyl-CoA dehydrogenase/oxidase, N-terminal domain"/>
    <property type="match status" value="1"/>
</dbReference>
<sequence length="445" mass="49902">MPYEIPAIVQDRVSPRAREYLKKIEHFVETECIPADEVYEAQVSKDPSLRWKSYPPIIDELKKKARAQGLWNLFLSKTHYSQGAGFTNLEYGLMAEILGRSHTGSEAMNCSAPDTGNMEVLAKYGNDAQKKEWLEPLLDGKIRSAFLMTERYAASSDAKNINMKMRVEGDAIVLNGTKWWSSGACDPRCAVYITMTKSENNISTDAFKQQSIVIVPANTPGITVLRPLHVYGYDDAPHGHAEVRFVNVRVPKSNLVLGEGRGFEIIQGRLGPGRIHHCMRSIGAAERGLDYMIARVNDPNRRTFGKLISEHGTIRTWIAESRIQIDTCRLLVLNAADKIDRIDAKAALKEIAMAKIVVPRTVIDVLDKAIQAHGGGGVCQDFPLARMWAGIRTLRIADGPDEVHLAQMGRNENTRAAEIVKRHEAQEERRKELFRLYKIEGRSQL</sequence>
<evidence type="ECO:0000256" key="4">
    <source>
        <dbReference type="ARBA" id="ARBA00022630"/>
    </source>
</evidence>
<name>A0A437AGJ6_ARTFL</name>
<dbReference type="GeneID" id="93583540"/>
<evidence type="ECO:0000256" key="7">
    <source>
        <dbReference type="RuleBase" id="RU362125"/>
    </source>
</evidence>
<comment type="cofactor">
    <cofactor evidence="1 7">
        <name>FAD</name>
        <dbReference type="ChEBI" id="CHEBI:57692"/>
    </cofactor>
</comment>
<dbReference type="EMBL" id="SAEB01000001">
    <property type="protein sequence ID" value="RVD90254.1"/>
    <property type="molecule type" value="Genomic_DNA"/>
</dbReference>
<dbReference type="GO" id="GO:0003995">
    <property type="term" value="F:acyl-CoA dehydrogenase activity"/>
    <property type="evidence" value="ECO:0007669"/>
    <property type="project" value="TreeGrafter"/>
</dbReference>
<dbReference type="InterPro" id="IPR046373">
    <property type="entry name" value="Acyl-CoA_Oxase/DH_mid-dom_sf"/>
</dbReference>
<dbReference type="InterPro" id="IPR036250">
    <property type="entry name" value="AcylCo_DH-like_C"/>
</dbReference>
<dbReference type="SUPFAM" id="SSF56645">
    <property type="entry name" value="Acyl-CoA dehydrogenase NM domain-like"/>
    <property type="match status" value="1"/>
</dbReference>
<dbReference type="InterPro" id="IPR009100">
    <property type="entry name" value="AcylCoA_DH/oxidase_NM_dom_sf"/>
</dbReference>
<keyword evidence="4 7" id="KW-0285">Flavoprotein</keyword>
<organism evidence="11 12">
    <name type="scientific">Arthrobotrys flagrans</name>
    <name type="common">Nematode-trapping fungus</name>
    <name type="synonym">Trichothecium flagrans</name>
    <dbReference type="NCBI Taxonomy" id="97331"/>
    <lineage>
        <taxon>Eukaryota</taxon>
        <taxon>Fungi</taxon>
        <taxon>Dikarya</taxon>
        <taxon>Ascomycota</taxon>
        <taxon>Pezizomycotina</taxon>
        <taxon>Orbiliomycetes</taxon>
        <taxon>Orbiliales</taxon>
        <taxon>Orbiliaceae</taxon>
        <taxon>Arthrobotrys</taxon>
    </lineage>
</organism>
<evidence type="ECO:0000313" key="12">
    <source>
        <dbReference type="Proteomes" id="UP000283090"/>
    </source>
</evidence>
<comment type="caution">
    <text evidence="11">The sequence shown here is derived from an EMBL/GenBank/DDBJ whole genome shotgun (WGS) entry which is preliminary data.</text>
</comment>
<proteinExistence type="inferred from homology"/>
<dbReference type="InterPro" id="IPR050741">
    <property type="entry name" value="Acyl-CoA_dehydrogenase"/>
</dbReference>
<dbReference type="RefSeq" id="XP_067495798.1">
    <property type="nucleotide sequence ID" value="XM_067629815.1"/>
</dbReference>
<keyword evidence="5 7" id="KW-0274">FAD</keyword>
<dbReference type="VEuPathDB" id="FungiDB:DFL_001229"/>
<dbReference type="Gene3D" id="1.20.140.10">
    <property type="entry name" value="Butyryl-CoA Dehydrogenase, subunit A, domain 3"/>
    <property type="match status" value="1"/>
</dbReference>
<dbReference type="InterPro" id="IPR037069">
    <property type="entry name" value="AcylCoA_DH/ox_N_sf"/>
</dbReference>
<dbReference type="PANTHER" id="PTHR48083">
    <property type="entry name" value="MEDIUM-CHAIN SPECIFIC ACYL-COA DEHYDROGENASE, MITOCHONDRIAL-RELATED"/>
    <property type="match status" value="1"/>
</dbReference>
<dbReference type="InterPro" id="IPR013786">
    <property type="entry name" value="AcylCoA_DH/ox_N"/>
</dbReference>
<evidence type="ECO:0000256" key="1">
    <source>
        <dbReference type="ARBA" id="ARBA00001974"/>
    </source>
</evidence>
<dbReference type="Gene3D" id="2.40.110.10">
    <property type="entry name" value="Butyryl-CoA Dehydrogenase, subunit A, domain 2"/>
    <property type="match status" value="1"/>
</dbReference>
<evidence type="ECO:0000259" key="9">
    <source>
        <dbReference type="Pfam" id="PF02770"/>
    </source>
</evidence>
<reference evidence="11 12" key="1">
    <citation type="submission" date="2019-01" db="EMBL/GenBank/DDBJ databases">
        <title>Intercellular communication is required for trap formation in the nematode-trapping fungus Duddingtonia flagrans.</title>
        <authorList>
            <person name="Youssar L."/>
            <person name="Wernet V."/>
            <person name="Hensel N."/>
            <person name="Hildebrandt H.-G."/>
            <person name="Fischer R."/>
        </authorList>
    </citation>
    <scope>NUCLEOTIDE SEQUENCE [LARGE SCALE GENOMIC DNA]</scope>
    <source>
        <strain evidence="11 12">CBS H-5679</strain>
    </source>
</reference>
<evidence type="ECO:0000256" key="2">
    <source>
        <dbReference type="ARBA" id="ARBA00009347"/>
    </source>
</evidence>
<feature type="domain" description="Acyl-CoA dehydrogenase/oxidase N-terminal" evidence="10">
    <location>
        <begin position="17"/>
        <end position="141"/>
    </location>
</feature>
<accession>A0A437AGJ6</accession>
<comment type="similarity">
    <text evidence="2 7">Belongs to the acyl-CoA dehydrogenase family.</text>
</comment>
<dbReference type="GO" id="GO:0005737">
    <property type="term" value="C:cytoplasm"/>
    <property type="evidence" value="ECO:0007669"/>
    <property type="project" value="TreeGrafter"/>
</dbReference>
<dbReference type="PANTHER" id="PTHR48083:SF13">
    <property type="entry name" value="ACYL-COA DEHYDROGENASE FAMILY MEMBER 11"/>
    <property type="match status" value="1"/>
</dbReference>
<dbReference type="Pfam" id="PF02770">
    <property type="entry name" value="Acyl-CoA_dh_M"/>
    <property type="match status" value="1"/>
</dbReference>
<evidence type="ECO:0000256" key="3">
    <source>
        <dbReference type="ARBA" id="ARBA00011738"/>
    </source>
</evidence>
<dbReference type="Pfam" id="PF00441">
    <property type="entry name" value="Acyl-CoA_dh_1"/>
    <property type="match status" value="1"/>
</dbReference>
<evidence type="ECO:0000256" key="5">
    <source>
        <dbReference type="ARBA" id="ARBA00022827"/>
    </source>
</evidence>
<evidence type="ECO:0000259" key="8">
    <source>
        <dbReference type="Pfam" id="PF00441"/>
    </source>
</evidence>
<evidence type="ECO:0008006" key="13">
    <source>
        <dbReference type="Google" id="ProtNLM"/>
    </source>
</evidence>
<comment type="subunit">
    <text evidence="3">Homodimer.</text>
</comment>
<dbReference type="InterPro" id="IPR009075">
    <property type="entry name" value="AcylCo_DH/oxidase_C"/>
</dbReference>
<dbReference type="SUPFAM" id="SSF47203">
    <property type="entry name" value="Acyl-CoA dehydrogenase C-terminal domain-like"/>
    <property type="match status" value="1"/>
</dbReference>
<dbReference type="Proteomes" id="UP000283090">
    <property type="component" value="Unassembled WGS sequence"/>
</dbReference>